<dbReference type="InterPro" id="IPR050342">
    <property type="entry name" value="HMGB"/>
</dbReference>
<dbReference type="AlphaFoldDB" id="A0A8H7NZS4"/>
<dbReference type="GO" id="GO:0003677">
    <property type="term" value="F:DNA binding"/>
    <property type="evidence" value="ECO:0007669"/>
    <property type="project" value="UniProtKB-UniRule"/>
</dbReference>
<comment type="caution">
    <text evidence="5">The sequence shown here is derived from an EMBL/GenBank/DDBJ whole genome shotgun (WGS) entry which is preliminary data.</text>
</comment>
<evidence type="ECO:0000313" key="6">
    <source>
        <dbReference type="Proteomes" id="UP000639403"/>
    </source>
</evidence>
<dbReference type="PANTHER" id="PTHR48112">
    <property type="entry name" value="HIGH MOBILITY GROUP PROTEIN DSP1"/>
    <property type="match status" value="1"/>
</dbReference>
<evidence type="ECO:0000256" key="3">
    <source>
        <dbReference type="SAM" id="MobiDB-lite"/>
    </source>
</evidence>
<name>A0A8H7NZS4_9APHY</name>
<accession>A0A8H7NZS4</accession>
<feature type="domain" description="HMG box" evidence="4">
    <location>
        <begin position="121"/>
        <end position="188"/>
    </location>
</feature>
<reference evidence="5" key="2">
    <citation type="journal article" name="Front. Microbiol.">
        <title>Degradative Capacity of Two Strains of Rhodonia placenta: From Phenotype to Genotype.</title>
        <authorList>
            <person name="Kolle M."/>
            <person name="Horta M.A.C."/>
            <person name="Nowrousian M."/>
            <person name="Ohm R.A."/>
            <person name="Benz J.P."/>
            <person name="Pilgard A."/>
        </authorList>
    </citation>
    <scope>NUCLEOTIDE SEQUENCE</scope>
    <source>
        <strain evidence="5">FPRL280</strain>
    </source>
</reference>
<feature type="DNA-binding region" description="HMG box" evidence="2">
    <location>
        <begin position="121"/>
        <end position="188"/>
    </location>
</feature>
<keyword evidence="2" id="KW-0539">Nucleus</keyword>
<dbReference type="GO" id="GO:0005634">
    <property type="term" value="C:nucleus"/>
    <property type="evidence" value="ECO:0007669"/>
    <property type="project" value="UniProtKB-UniRule"/>
</dbReference>
<dbReference type="PANTHER" id="PTHR48112:SF22">
    <property type="entry name" value="MITOCHONDRIAL TRANSCRIPTION FACTOR A, ISOFORM B"/>
    <property type="match status" value="1"/>
</dbReference>
<dbReference type="Gene3D" id="1.10.30.10">
    <property type="entry name" value="High mobility group box domain"/>
    <property type="match status" value="2"/>
</dbReference>
<dbReference type="SUPFAM" id="SSF47095">
    <property type="entry name" value="HMG-box"/>
    <property type="match status" value="2"/>
</dbReference>
<gene>
    <name evidence="5" type="ORF">IEO21_06528</name>
</gene>
<dbReference type="EMBL" id="JADOXO010000149">
    <property type="protein sequence ID" value="KAF9811603.1"/>
    <property type="molecule type" value="Genomic_DNA"/>
</dbReference>
<dbReference type="InterPro" id="IPR036910">
    <property type="entry name" value="HMG_box_dom_sf"/>
</dbReference>
<sequence>MLRLLGQHVALRVNVTKGPLFTGAVVSQLVTRPSTHARTFLSVTRPLLVEKDTATKRKAPAAKSDTATGDKKTPAKSASKTTAATKEPAKKPVKKPVKAAVKSKAYVPLTRMKISREDRPPTGRRSPFVFFLQEFLKTRVSKSLKDSAEYMSQAGQEWRALSESEKQKYKDASAEDGKRYLRDMTEYIERVDPQVFKAINVQRKAKGQQRWKVPPEAKPKREKTPLSSFMRFLRDPPPEVVAKLEGLGDVTWLKRNTILGEEWRQLSTETKASYTEAAKKEREEWRAQHGLATTSA</sequence>
<organism evidence="5 6">
    <name type="scientific">Rhodonia placenta</name>
    <dbReference type="NCBI Taxonomy" id="104341"/>
    <lineage>
        <taxon>Eukaryota</taxon>
        <taxon>Fungi</taxon>
        <taxon>Dikarya</taxon>
        <taxon>Basidiomycota</taxon>
        <taxon>Agaricomycotina</taxon>
        <taxon>Agaricomycetes</taxon>
        <taxon>Polyporales</taxon>
        <taxon>Adustoporiaceae</taxon>
        <taxon>Rhodonia</taxon>
    </lineage>
</organism>
<dbReference type="InterPro" id="IPR009071">
    <property type="entry name" value="HMG_box_dom"/>
</dbReference>
<evidence type="ECO:0000313" key="5">
    <source>
        <dbReference type="EMBL" id="KAF9811603.1"/>
    </source>
</evidence>
<feature type="DNA-binding region" description="HMG box" evidence="2">
    <location>
        <begin position="222"/>
        <end position="293"/>
    </location>
</feature>
<dbReference type="PROSITE" id="PS50118">
    <property type="entry name" value="HMG_BOX_2"/>
    <property type="match status" value="2"/>
</dbReference>
<proteinExistence type="predicted"/>
<evidence type="ECO:0000256" key="2">
    <source>
        <dbReference type="PROSITE-ProRule" id="PRU00267"/>
    </source>
</evidence>
<feature type="region of interest" description="Disordered" evidence="3">
    <location>
        <begin position="274"/>
        <end position="296"/>
    </location>
</feature>
<keyword evidence="1 2" id="KW-0238">DNA-binding</keyword>
<feature type="compositionally biased region" description="Basic and acidic residues" evidence="3">
    <location>
        <begin position="277"/>
        <end position="287"/>
    </location>
</feature>
<dbReference type="CDD" id="cd00084">
    <property type="entry name" value="HMG-box_SF"/>
    <property type="match status" value="1"/>
</dbReference>
<evidence type="ECO:0000256" key="1">
    <source>
        <dbReference type="ARBA" id="ARBA00023125"/>
    </source>
</evidence>
<dbReference type="Proteomes" id="UP000639403">
    <property type="component" value="Unassembled WGS sequence"/>
</dbReference>
<dbReference type="Pfam" id="PF00505">
    <property type="entry name" value="HMG_box"/>
    <property type="match status" value="2"/>
</dbReference>
<feature type="domain" description="HMG box" evidence="4">
    <location>
        <begin position="222"/>
        <end position="293"/>
    </location>
</feature>
<evidence type="ECO:0000259" key="4">
    <source>
        <dbReference type="PROSITE" id="PS50118"/>
    </source>
</evidence>
<protein>
    <recommendedName>
        <fullName evidence="4">HMG box domain-containing protein</fullName>
    </recommendedName>
</protein>
<reference evidence="5" key="1">
    <citation type="submission" date="2020-11" db="EMBL/GenBank/DDBJ databases">
        <authorList>
            <person name="Koelle M."/>
            <person name="Horta M.A.C."/>
            <person name="Nowrousian M."/>
            <person name="Ohm R.A."/>
            <person name="Benz P."/>
            <person name="Pilgard A."/>
        </authorList>
    </citation>
    <scope>NUCLEOTIDE SEQUENCE</scope>
    <source>
        <strain evidence="5">FPRL280</strain>
    </source>
</reference>
<feature type="compositionally biased region" description="Low complexity" evidence="3">
    <location>
        <begin position="75"/>
        <end position="86"/>
    </location>
</feature>
<feature type="region of interest" description="Disordered" evidence="3">
    <location>
        <begin position="52"/>
        <end position="97"/>
    </location>
</feature>
<dbReference type="SMART" id="SM00398">
    <property type="entry name" value="HMG"/>
    <property type="match status" value="2"/>
</dbReference>